<dbReference type="PROSITE" id="PS00237">
    <property type="entry name" value="G_PROTEIN_RECEP_F1_1"/>
    <property type="match status" value="1"/>
</dbReference>
<evidence type="ECO:0000256" key="2">
    <source>
        <dbReference type="ARBA" id="ARBA00022475"/>
    </source>
</evidence>
<evidence type="ECO:0000256" key="9">
    <source>
        <dbReference type="RuleBase" id="RU000688"/>
    </source>
</evidence>
<dbReference type="Pfam" id="PF00001">
    <property type="entry name" value="7tm_1"/>
    <property type="match status" value="1"/>
</dbReference>
<feature type="domain" description="G-protein coupled receptors family 1 profile" evidence="11">
    <location>
        <begin position="35"/>
        <end position="281"/>
    </location>
</feature>
<evidence type="ECO:0000256" key="5">
    <source>
        <dbReference type="ARBA" id="ARBA00023040"/>
    </source>
</evidence>
<dbReference type="GO" id="GO:0006955">
    <property type="term" value="P:immune response"/>
    <property type="evidence" value="ECO:0007669"/>
    <property type="project" value="TreeGrafter"/>
</dbReference>
<feature type="transmembrane region" description="Helical" evidence="10">
    <location>
        <begin position="56"/>
        <end position="76"/>
    </location>
</feature>
<keyword evidence="13" id="KW-1185">Reference proteome</keyword>
<reference evidence="12" key="1">
    <citation type="thesis" date="2020" institute="ProQuest LLC" country="789 East Eisenhower Parkway, Ann Arbor, MI, USA">
        <title>Comparative Genomics and Chromosome Evolution.</title>
        <authorList>
            <person name="Mudd A.B."/>
        </authorList>
    </citation>
    <scope>NUCLEOTIDE SEQUENCE</scope>
    <source>
        <strain evidence="12">1538</strain>
        <tissue evidence="12">Blood</tissue>
    </source>
</reference>
<dbReference type="GO" id="GO:0019957">
    <property type="term" value="F:C-C chemokine binding"/>
    <property type="evidence" value="ECO:0007669"/>
    <property type="project" value="TreeGrafter"/>
</dbReference>
<dbReference type="GO" id="GO:0009897">
    <property type="term" value="C:external side of plasma membrane"/>
    <property type="evidence" value="ECO:0007669"/>
    <property type="project" value="TreeGrafter"/>
</dbReference>
<keyword evidence="2" id="KW-1003">Cell membrane</keyword>
<dbReference type="InterPro" id="IPR050119">
    <property type="entry name" value="CCR1-9-like"/>
</dbReference>
<dbReference type="InterPro" id="IPR000355">
    <property type="entry name" value="Chemokine_rcpt"/>
</dbReference>
<keyword evidence="4 10" id="KW-1133">Transmembrane helix</keyword>
<dbReference type="EMBL" id="DYDO01000011">
    <property type="protein sequence ID" value="DBA16066.1"/>
    <property type="molecule type" value="Genomic_DNA"/>
</dbReference>
<dbReference type="PRINTS" id="PR00237">
    <property type="entry name" value="GPCRRHODOPSN"/>
</dbReference>
<evidence type="ECO:0000256" key="3">
    <source>
        <dbReference type="ARBA" id="ARBA00022692"/>
    </source>
</evidence>
<feature type="transmembrane region" description="Helical" evidence="10">
    <location>
        <begin position="261"/>
        <end position="284"/>
    </location>
</feature>
<dbReference type="InterPro" id="IPR017452">
    <property type="entry name" value="GPCR_Rhodpsn_7TM"/>
</dbReference>
<feature type="transmembrane region" description="Helical" evidence="10">
    <location>
        <begin position="19"/>
        <end position="44"/>
    </location>
</feature>
<comment type="subcellular location">
    <subcellularLocation>
        <location evidence="1">Cell membrane</location>
        <topology evidence="1">Multi-pass membrane protein</topology>
    </subcellularLocation>
</comment>
<feature type="transmembrane region" description="Helical" evidence="10">
    <location>
        <begin position="91"/>
        <end position="110"/>
    </location>
</feature>
<accession>A0AAV2ZGM4</accession>
<evidence type="ECO:0000256" key="6">
    <source>
        <dbReference type="ARBA" id="ARBA00023136"/>
    </source>
</evidence>
<sequence>MEDATACVTNESVTDFTGYFIPIVYMVVFLLDIIGNGLVLYVLAAKRDPWLLADHYLFQLALSDLLLGFTLPFWAFQYSSHWIIGDIPCKILGALFTINVYSTIFFLVCISINRYFSIVHAIELHKKQRPLHTFFICLFIWVLSCTLSWQEFYFRESTGSICTYNFPLGQSTFWRVALQLVEITIGFIIPLVFMVFSYSRIFCTLQRSRHNHSRRSQLVIIVLLLVFVFCWAPYKVVQLIDSLQRLEMISRDCNFEKNLDVGIIVTEALGLSHVCINPIVYAFVGIKFRREIFKIVKRLSNQAFYSATVTSREGTIFTESNCSYSKIM</sequence>
<protein>
    <recommendedName>
        <fullName evidence="11">G-protein coupled receptors family 1 profile domain-containing protein</fullName>
    </recommendedName>
</protein>
<dbReference type="InterPro" id="IPR000276">
    <property type="entry name" value="GPCR_Rhodpsn"/>
</dbReference>
<dbReference type="Gene3D" id="1.20.1070.10">
    <property type="entry name" value="Rhodopsin 7-helix transmembrane proteins"/>
    <property type="match status" value="1"/>
</dbReference>
<dbReference type="GO" id="GO:0019722">
    <property type="term" value="P:calcium-mediated signaling"/>
    <property type="evidence" value="ECO:0007669"/>
    <property type="project" value="TreeGrafter"/>
</dbReference>
<dbReference type="AlphaFoldDB" id="A0AAV2ZGM4"/>
<feature type="transmembrane region" description="Helical" evidence="10">
    <location>
        <begin position="131"/>
        <end position="149"/>
    </location>
</feature>
<keyword evidence="5 9" id="KW-0297">G-protein coupled receptor</keyword>
<evidence type="ECO:0000256" key="7">
    <source>
        <dbReference type="ARBA" id="ARBA00023170"/>
    </source>
</evidence>
<keyword evidence="6 10" id="KW-0472">Membrane</keyword>
<keyword evidence="7 9" id="KW-0675">Receptor</keyword>
<feature type="transmembrane region" description="Helical" evidence="10">
    <location>
        <begin position="176"/>
        <end position="196"/>
    </location>
</feature>
<keyword evidence="8 9" id="KW-0807">Transducer</keyword>
<dbReference type="CDD" id="cd14984">
    <property type="entry name" value="7tmA_Chemokine_R"/>
    <property type="match status" value="1"/>
</dbReference>
<dbReference type="Proteomes" id="UP001181693">
    <property type="component" value="Unassembled WGS sequence"/>
</dbReference>
<proteinExistence type="inferred from homology"/>
<evidence type="ECO:0000259" key="11">
    <source>
        <dbReference type="PROSITE" id="PS50262"/>
    </source>
</evidence>
<evidence type="ECO:0000256" key="4">
    <source>
        <dbReference type="ARBA" id="ARBA00022989"/>
    </source>
</evidence>
<dbReference type="PANTHER" id="PTHR10489">
    <property type="entry name" value="CELL ADHESION MOLECULE"/>
    <property type="match status" value="1"/>
</dbReference>
<dbReference type="PROSITE" id="PS50262">
    <property type="entry name" value="G_PROTEIN_RECEP_F1_2"/>
    <property type="match status" value="1"/>
</dbReference>
<keyword evidence="3 9" id="KW-0812">Transmembrane</keyword>
<evidence type="ECO:0000256" key="10">
    <source>
        <dbReference type="SAM" id="Phobius"/>
    </source>
</evidence>
<name>A0AAV2ZGM4_PYXAD</name>
<evidence type="ECO:0000256" key="1">
    <source>
        <dbReference type="ARBA" id="ARBA00004651"/>
    </source>
</evidence>
<evidence type="ECO:0000313" key="13">
    <source>
        <dbReference type="Proteomes" id="UP001181693"/>
    </source>
</evidence>
<evidence type="ECO:0000256" key="8">
    <source>
        <dbReference type="ARBA" id="ARBA00023224"/>
    </source>
</evidence>
<comment type="caution">
    <text evidence="12">The sequence shown here is derived from an EMBL/GenBank/DDBJ whole genome shotgun (WGS) entry which is preliminary data.</text>
</comment>
<dbReference type="GO" id="GO:0007204">
    <property type="term" value="P:positive regulation of cytosolic calcium ion concentration"/>
    <property type="evidence" value="ECO:0007669"/>
    <property type="project" value="TreeGrafter"/>
</dbReference>
<feature type="transmembrane region" description="Helical" evidence="10">
    <location>
        <begin position="217"/>
        <end position="234"/>
    </location>
</feature>
<gene>
    <name evidence="12" type="ORF">GDO54_003500</name>
</gene>
<comment type="similarity">
    <text evidence="9">Belongs to the G-protein coupled receptor 1 family.</text>
</comment>
<evidence type="ECO:0000313" key="12">
    <source>
        <dbReference type="EMBL" id="DBA16066.1"/>
    </source>
</evidence>
<dbReference type="PRINTS" id="PR00657">
    <property type="entry name" value="CCCHEMOKINER"/>
</dbReference>
<dbReference type="PANTHER" id="PTHR10489:SF947">
    <property type="entry name" value="C-X-C CHEMOKINE RECEPTOR TYPE 3-2"/>
    <property type="match status" value="1"/>
</dbReference>
<organism evidence="12 13">
    <name type="scientific">Pyxicephalus adspersus</name>
    <name type="common">African bullfrog</name>
    <dbReference type="NCBI Taxonomy" id="30357"/>
    <lineage>
        <taxon>Eukaryota</taxon>
        <taxon>Metazoa</taxon>
        <taxon>Chordata</taxon>
        <taxon>Craniata</taxon>
        <taxon>Vertebrata</taxon>
        <taxon>Euteleostomi</taxon>
        <taxon>Amphibia</taxon>
        <taxon>Batrachia</taxon>
        <taxon>Anura</taxon>
        <taxon>Neobatrachia</taxon>
        <taxon>Ranoidea</taxon>
        <taxon>Pyxicephalidae</taxon>
        <taxon>Pyxicephalinae</taxon>
        <taxon>Pyxicephalus</taxon>
    </lineage>
</organism>
<dbReference type="SUPFAM" id="SSF81321">
    <property type="entry name" value="Family A G protein-coupled receptor-like"/>
    <property type="match status" value="1"/>
</dbReference>
<dbReference type="GO" id="GO:0016493">
    <property type="term" value="F:C-C chemokine receptor activity"/>
    <property type="evidence" value="ECO:0007669"/>
    <property type="project" value="TreeGrafter"/>
</dbReference>
<dbReference type="GO" id="GO:0060326">
    <property type="term" value="P:cell chemotaxis"/>
    <property type="evidence" value="ECO:0007669"/>
    <property type="project" value="TreeGrafter"/>
</dbReference>